<protein>
    <submittedName>
        <fullName evidence="3">AraC family transcriptional regulator</fullName>
    </submittedName>
</protein>
<dbReference type="PROSITE" id="PS01124">
    <property type="entry name" value="HTH_ARAC_FAMILY_2"/>
    <property type="match status" value="1"/>
</dbReference>
<dbReference type="EMBL" id="JAERQJ010000001">
    <property type="protein sequence ID" value="MBL0682753.1"/>
    <property type="molecule type" value="Genomic_DNA"/>
</dbReference>
<dbReference type="GO" id="GO:0043565">
    <property type="term" value="F:sequence-specific DNA binding"/>
    <property type="evidence" value="ECO:0007669"/>
    <property type="project" value="InterPro"/>
</dbReference>
<dbReference type="SMART" id="SM00342">
    <property type="entry name" value="HTH_ARAC"/>
    <property type="match status" value="1"/>
</dbReference>
<dbReference type="Gene3D" id="1.10.10.60">
    <property type="entry name" value="Homeodomain-like"/>
    <property type="match status" value="2"/>
</dbReference>
<reference evidence="3" key="1">
    <citation type="submission" date="2021-01" db="EMBL/GenBank/DDBJ databases">
        <authorList>
            <person name="Zhong Y.L."/>
        </authorList>
    </citation>
    <scope>NUCLEOTIDE SEQUENCE</scope>
    <source>
        <strain evidence="3">KCTC 23302</strain>
    </source>
</reference>
<dbReference type="Pfam" id="PF12833">
    <property type="entry name" value="HTH_18"/>
    <property type="match status" value="1"/>
</dbReference>
<organism evidence="3 4">
    <name type="scientific">Aquimarina mytili</name>
    <dbReference type="NCBI Taxonomy" id="874423"/>
    <lineage>
        <taxon>Bacteria</taxon>
        <taxon>Pseudomonadati</taxon>
        <taxon>Bacteroidota</taxon>
        <taxon>Flavobacteriia</taxon>
        <taxon>Flavobacteriales</taxon>
        <taxon>Flavobacteriaceae</taxon>
        <taxon>Aquimarina</taxon>
    </lineage>
</organism>
<dbReference type="PANTHER" id="PTHR43280:SF2">
    <property type="entry name" value="HTH-TYPE TRANSCRIPTIONAL REGULATOR EXSA"/>
    <property type="match status" value="1"/>
</dbReference>
<keyword evidence="1" id="KW-0238">DNA-binding</keyword>
<accession>A0A937D9Q4</accession>
<dbReference type="InterPro" id="IPR018060">
    <property type="entry name" value="HTH_AraC"/>
</dbReference>
<dbReference type="RefSeq" id="WP_201917022.1">
    <property type="nucleotide sequence ID" value="NZ_BAABAX010000021.1"/>
</dbReference>
<sequence>MTDDKAKSILSSFFELEKAYFYKDINCNLYNTAKRLNTNQAYLSRIVNEYLHMSFREYINKLRIQYLLKIYHDDHKLKYYTVKAIGQELGFKSTNTFRKAFKEYAKTEFSNYKKTSLLLDQQ</sequence>
<evidence type="ECO:0000313" key="3">
    <source>
        <dbReference type="EMBL" id="MBL0682753.1"/>
    </source>
</evidence>
<dbReference type="Proteomes" id="UP000651057">
    <property type="component" value="Unassembled WGS sequence"/>
</dbReference>
<dbReference type="AlphaFoldDB" id="A0A937D9Q4"/>
<proteinExistence type="predicted"/>
<dbReference type="PANTHER" id="PTHR43280">
    <property type="entry name" value="ARAC-FAMILY TRANSCRIPTIONAL REGULATOR"/>
    <property type="match status" value="1"/>
</dbReference>
<dbReference type="GO" id="GO:0003700">
    <property type="term" value="F:DNA-binding transcription factor activity"/>
    <property type="evidence" value="ECO:0007669"/>
    <property type="project" value="InterPro"/>
</dbReference>
<gene>
    <name evidence="3" type="ORF">JJQ60_04440</name>
</gene>
<evidence type="ECO:0000256" key="1">
    <source>
        <dbReference type="ARBA" id="ARBA00023125"/>
    </source>
</evidence>
<keyword evidence="4" id="KW-1185">Reference proteome</keyword>
<feature type="domain" description="HTH araC/xylS-type" evidence="2">
    <location>
        <begin position="4"/>
        <end position="115"/>
    </location>
</feature>
<name>A0A937D9Q4_9FLAO</name>
<evidence type="ECO:0000259" key="2">
    <source>
        <dbReference type="PROSITE" id="PS01124"/>
    </source>
</evidence>
<comment type="caution">
    <text evidence="3">The sequence shown here is derived from an EMBL/GenBank/DDBJ whole genome shotgun (WGS) entry which is preliminary data.</text>
</comment>
<evidence type="ECO:0000313" key="4">
    <source>
        <dbReference type="Proteomes" id="UP000651057"/>
    </source>
</evidence>